<dbReference type="Pfam" id="PF06119">
    <property type="entry name" value="NIDO"/>
    <property type="match status" value="1"/>
</dbReference>
<dbReference type="PROSITE" id="PS51220">
    <property type="entry name" value="NIDO"/>
    <property type="match status" value="1"/>
</dbReference>
<reference evidence="2 3" key="2">
    <citation type="submission" date="2018-11" db="EMBL/GenBank/DDBJ databases">
        <authorList>
            <consortium name="Pathogen Informatics"/>
        </authorList>
    </citation>
    <scope>NUCLEOTIDE SEQUENCE [LARGE SCALE GENOMIC DNA]</scope>
</reference>
<dbReference type="EMBL" id="UYRR01016759">
    <property type="protein sequence ID" value="VDK28606.1"/>
    <property type="molecule type" value="Genomic_DNA"/>
</dbReference>
<evidence type="ECO:0000313" key="3">
    <source>
        <dbReference type="Proteomes" id="UP000267096"/>
    </source>
</evidence>
<name>A0A0M3JIB2_ANISI</name>
<accession>A0A0M3JIB2</accession>
<protein>
    <submittedName>
        <fullName evidence="4">NIDO domain-containing protein</fullName>
    </submittedName>
</protein>
<feature type="domain" description="NIDO" evidence="1">
    <location>
        <begin position="1"/>
        <end position="66"/>
    </location>
</feature>
<evidence type="ECO:0000313" key="4">
    <source>
        <dbReference type="WBParaSite" id="ASIM_0000737701-mRNA-1"/>
    </source>
</evidence>
<evidence type="ECO:0000313" key="2">
    <source>
        <dbReference type="EMBL" id="VDK28606.1"/>
    </source>
</evidence>
<evidence type="ECO:0000259" key="1">
    <source>
        <dbReference type="PROSITE" id="PS51220"/>
    </source>
</evidence>
<dbReference type="Proteomes" id="UP000267096">
    <property type="component" value="Unassembled WGS sequence"/>
</dbReference>
<dbReference type="OrthoDB" id="6236007at2759"/>
<sequence>MQPLGASPLPDDNTNTFQAAFFVTDNGTYANFIYKNIGWTQGAEAGFNKGDGSERYALPTSGTGNI</sequence>
<gene>
    <name evidence="2" type="ORF">ASIM_LOCUS7144</name>
</gene>
<keyword evidence="3" id="KW-1185">Reference proteome</keyword>
<proteinExistence type="predicted"/>
<dbReference type="GO" id="GO:0007160">
    <property type="term" value="P:cell-matrix adhesion"/>
    <property type="evidence" value="ECO:0007669"/>
    <property type="project" value="InterPro"/>
</dbReference>
<dbReference type="AlphaFoldDB" id="A0A0M3JIB2"/>
<organism evidence="4">
    <name type="scientific">Anisakis simplex</name>
    <name type="common">Herring worm</name>
    <dbReference type="NCBI Taxonomy" id="6269"/>
    <lineage>
        <taxon>Eukaryota</taxon>
        <taxon>Metazoa</taxon>
        <taxon>Ecdysozoa</taxon>
        <taxon>Nematoda</taxon>
        <taxon>Chromadorea</taxon>
        <taxon>Rhabditida</taxon>
        <taxon>Spirurina</taxon>
        <taxon>Ascaridomorpha</taxon>
        <taxon>Ascaridoidea</taxon>
        <taxon>Anisakidae</taxon>
        <taxon>Anisakis</taxon>
        <taxon>Anisakis simplex complex</taxon>
    </lineage>
</organism>
<reference evidence="4" key="1">
    <citation type="submission" date="2017-02" db="UniProtKB">
        <authorList>
            <consortium name="WormBaseParasite"/>
        </authorList>
    </citation>
    <scope>IDENTIFICATION</scope>
</reference>
<dbReference type="WBParaSite" id="ASIM_0000737701-mRNA-1">
    <property type="protein sequence ID" value="ASIM_0000737701-mRNA-1"/>
    <property type="gene ID" value="ASIM_0000737701"/>
</dbReference>
<dbReference type="InterPro" id="IPR003886">
    <property type="entry name" value="NIDO_dom"/>
</dbReference>